<proteinExistence type="predicted"/>
<reference evidence="2" key="2">
    <citation type="journal article" date="2021" name="Microbiome">
        <title>Successional dynamics and alternative stable states in a saline activated sludge microbial community over 9 years.</title>
        <authorList>
            <person name="Wang Y."/>
            <person name="Ye J."/>
            <person name="Ju F."/>
            <person name="Liu L."/>
            <person name="Boyd J.A."/>
            <person name="Deng Y."/>
            <person name="Parks D.H."/>
            <person name="Jiang X."/>
            <person name="Yin X."/>
            <person name="Woodcroft B.J."/>
            <person name="Tyson G.W."/>
            <person name="Hugenholtz P."/>
            <person name="Polz M.F."/>
            <person name="Zhang T."/>
        </authorList>
    </citation>
    <scope>NUCLEOTIDE SEQUENCE</scope>
    <source>
        <strain evidence="2">HKST-UBA02</strain>
    </source>
</reference>
<dbReference type="PANTHER" id="PTHR33303:SF2">
    <property type="entry name" value="COA-BINDING DOMAIN-CONTAINING PROTEIN"/>
    <property type="match status" value="1"/>
</dbReference>
<dbReference type="SUPFAM" id="SSF51735">
    <property type="entry name" value="NAD(P)-binding Rossmann-fold domains"/>
    <property type="match status" value="1"/>
</dbReference>
<organism evidence="2 3">
    <name type="scientific">Eiseniibacteriota bacterium</name>
    <dbReference type="NCBI Taxonomy" id="2212470"/>
    <lineage>
        <taxon>Bacteria</taxon>
        <taxon>Candidatus Eiseniibacteriota</taxon>
    </lineage>
</organism>
<dbReference type="AlphaFoldDB" id="A0A956SBC4"/>
<dbReference type="Proteomes" id="UP000739538">
    <property type="component" value="Unassembled WGS sequence"/>
</dbReference>
<feature type="domain" description="CoA-binding" evidence="1">
    <location>
        <begin position="3"/>
        <end position="97"/>
    </location>
</feature>
<gene>
    <name evidence="2" type="ORF">KDA27_00735</name>
</gene>
<protein>
    <submittedName>
        <fullName evidence="2">CoA-binding protein</fullName>
    </submittedName>
</protein>
<dbReference type="InterPro" id="IPR036291">
    <property type="entry name" value="NAD(P)-bd_dom_sf"/>
</dbReference>
<dbReference type="SMART" id="SM00881">
    <property type="entry name" value="CoA_binding"/>
    <property type="match status" value="1"/>
</dbReference>
<dbReference type="Pfam" id="PF13380">
    <property type="entry name" value="CoA_binding_2"/>
    <property type="match status" value="1"/>
</dbReference>
<dbReference type="Gene3D" id="3.40.50.720">
    <property type="entry name" value="NAD(P)-binding Rossmann-like Domain"/>
    <property type="match status" value="1"/>
</dbReference>
<evidence type="ECO:0000313" key="3">
    <source>
        <dbReference type="Proteomes" id="UP000739538"/>
    </source>
</evidence>
<sequence>MTPSKERRVIVLGASPKRSRFSNKAVRCYRELGYEVVPVHPLAKEIEGLTVYPTIADVPGEAELLLSYVRPELAIEVMEQAVEKGVARVFLNPGAASPAIAAKVRELGMEPVEDCAIVAVGRSPAEFPES</sequence>
<name>A0A956SBC4_UNCEI</name>
<evidence type="ECO:0000259" key="1">
    <source>
        <dbReference type="SMART" id="SM00881"/>
    </source>
</evidence>
<evidence type="ECO:0000313" key="2">
    <source>
        <dbReference type="EMBL" id="MCA9754297.1"/>
    </source>
</evidence>
<dbReference type="InterPro" id="IPR003781">
    <property type="entry name" value="CoA-bd"/>
</dbReference>
<dbReference type="PANTHER" id="PTHR33303">
    <property type="entry name" value="CYTOPLASMIC PROTEIN-RELATED"/>
    <property type="match status" value="1"/>
</dbReference>
<dbReference type="EMBL" id="JAGQHS010000002">
    <property type="protein sequence ID" value="MCA9754297.1"/>
    <property type="molecule type" value="Genomic_DNA"/>
</dbReference>
<accession>A0A956SBC4</accession>
<comment type="caution">
    <text evidence="2">The sequence shown here is derived from an EMBL/GenBank/DDBJ whole genome shotgun (WGS) entry which is preliminary data.</text>
</comment>
<reference evidence="2" key="1">
    <citation type="submission" date="2020-04" db="EMBL/GenBank/DDBJ databases">
        <authorList>
            <person name="Zhang T."/>
        </authorList>
    </citation>
    <scope>NUCLEOTIDE SEQUENCE</scope>
    <source>
        <strain evidence="2">HKST-UBA02</strain>
    </source>
</reference>